<evidence type="ECO:0000256" key="4">
    <source>
        <dbReference type="ARBA" id="ARBA00035245"/>
    </source>
</evidence>
<feature type="domain" description="Large ribosomal subunit protein uL5 N-terminal" evidence="7">
    <location>
        <begin position="43"/>
        <end position="96"/>
    </location>
</feature>
<dbReference type="InterPro" id="IPR002132">
    <property type="entry name" value="Ribosomal_uL5"/>
</dbReference>
<dbReference type="InterPro" id="IPR031310">
    <property type="entry name" value="Ribosomal_uL5_N"/>
</dbReference>
<sequence>MAKAATKAAKSDGEVPVPRLKERFENEILPAMREKFGRENRLSLPRIQKIVVSMGVGSAMSDKKHIEEAASALTDITGQKALICKARKSIANFRLREGVAIGAKVTLRGARMYEFLDRLISIALPRVRDFRGLKLNAFDGHGNYSLGLTEQLVFPELNPDKYLRPQGMNIAICCSAGSDDESREMLRLFGLPFKNPDEAAA</sequence>
<evidence type="ECO:0000256" key="3">
    <source>
        <dbReference type="ARBA" id="ARBA00023274"/>
    </source>
</evidence>
<dbReference type="Pfam" id="PF00281">
    <property type="entry name" value="Ribosomal_L5"/>
    <property type="match status" value="1"/>
</dbReference>
<dbReference type="InterPro" id="IPR020929">
    <property type="entry name" value="Ribosomal_uL5_CS"/>
</dbReference>
<dbReference type="PROSITE" id="PS00358">
    <property type="entry name" value="RIBOSOMAL_L5"/>
    <property type="match status" value="1"/>
</dbReference>
<keyword evidence="3 5" id="KW-0687">Ribonucleoprotein</keyword>
<proteinExistence type="inferred from homology"/>
<dbReference type="HAMAP" id="MF_01333_B">
    <property type="entry name" value="Ribosomal_uL5_B"/>
    <property type="match status" value="1"/>
</dbReference>
<dbReference type="SUPFAM" id="SSF55282">
    <property type="entry name" value="RL5-like"/>
    <property type="match status" value="1"/>
</dbReference>
<dbReference type="InterPro" id="IPR022803">
    <property type="entry name" value="Ribosomal_uL5_dom_sf"/>
</dbReference>
<dbReference type="Proteomes" id="UP000317909">
    <property type="component" value="Chromosome"/>
</dbReference>
<evidence type="ECO:0000256" key="2">
    <source>
        <dbReference type="ARBA" id="ARBA00022980"/>
    </source>
</evidence>
<dbReference type="GO" id="GO:0006412">
    <property type="term" value="P:translation"/>
    <property type="evidence" value="ECO:0007669"/>
    <property type="project" value="UniProtKB-UniRule"/>
</dbReference>
<keyword evidence="5" id="KW-0694">RNA-binding</keyword>
<accession>A0A517U6E8</accession>
<dbReference type="InterPro" id="IPR031309">
    <property type="entry name" value="Ribosomal_uL5_C"/>
</dbReference>
<keyword evidence="5" id="KW-0820">tRNA-binding</keyword>
<evidence type="ECO:0000259" key="8">
    <source>
        <dbReference type="Pfam" id="PF00673"/>
    </source>
</evidence>
<dbReference type="GO" id="GO:0019843">
    <property type="term" value="F:rRNA binding"/>
    <property type="evidence" value="ECO:0007669"/>
    <property type="project" value="UniProtKB-UniRule"/>
</dbReference>
<dbReference type="Pfam" id="PF00673">
    <property type="entry name" value="Ribosomal_L5_C"/>
    <property type="match status" value="1"/>
</dbReference>
<dbReference type="AlphaFoldDB" id="A0A517U6E8"/>
<dbReference type="GO" id="GO:0000049">
    <property type="term" value="F:tRNA binding"/>
    <property type="evidence" value="ECO:0007669"/>
    <property type="project" value="UniProtKB-UniRule"/>
</dbReference>
<evidence type="ECO:0000256" key="1">
    <source>
        <dbReference type="ARBA" id="ARBA00008553"/>
    </source>
</evidence>
<dbReference type="RefSeq" id="WP_145435986.1">
    <property type="nucleotide sequence ID" value="NZ_CP036339.1"/>
</dbReference>
<evidence type="ECO:0000256" key="6">
    <source>
        <dbReference type="RuleBase" id="RU003930"/>
    </source>
</evidence>
<keyword evidence="2 5" id="KW-0689">Ribosomal protein</keyword>
<reference evidence="9 10" key="1">
    <citation type="submission" date="2019-02" db="EMBL/GenBank/DDBJ databases">
        <title>Deep-cultivation of Planctomycetes and their phenomic and genomic characterization uncovers novel biology.</title>
        <authorList>
            <person name="Wiegand S."/>
            <person name="Jogler M."/>
            <person name="Boedeker C."/>
            <person name="Pinto D."/>
            <person name="Vollmers J."/>
            <person name="Rivas-Marin E."/>
            <person name="Kohn T."/>
            <person name="Peeters S.H."/>
            <person name="Heuer A."/>
            <person name="Rast P."/>
            <person name="Oberbeckmann S."/>
            <person name="Bunk B."/>
            <person name="Jeske O."/>
            <person name="Meyerdierks A."/>
            <person name="Storesund J.E."/>
            <person name="Kallscheuer N."/>
            <person name="Luecker S."/>
            <person name="Lage O.M."/>
            <person name="Pohl T."/>
            <person name="Merkel B.J."/>
            <person name="Hornburger P."/>
            <person name="Mueller R.-W."/>
            <person name="Bruemmer F."/>
            <person name="Labrenz M."/>
            <person name="Spormann A.M."/>
            <person name="Op den Camp H."/>
            <person name="Overmann J."/>
            <person name="Amann R."/>
            <person name="Jetten M.S.M."/>
            <person name="Mascher T."/>
            <person name="Medema M.H."/>
            <person name="Devos D.P."/>
            <person name="Kaster A.-K."/>
            <person name="Ovreas L."/>
            <person name="Rohde M."/>
            <person name="Galperin M.Y."/>
            <person name="Jogler C."/>
        </authorList>
    </citation>
    <scope>NUCLEOTIDE SEQUENCE [LARGE SCALE GENOMIC DNA]</scope>
    <source>
        <strain evidence="9 10">I41</strain>
    </source>
</reference>
<gene>
    <name evidence="5 9" type="primary">rplE</name>
    <name evidence="9" type="ORF">I41_54470</name>
</gene>
<protein>
    <recommendedName>
        <fullName evidence="4 5">Large ribosomal subunit protein uL5</fullName>
    </recommendedName>
</protein>
<keyword evidence="5" id="KW-0699">rRNA-binding</keyword>
<dbReference type="PIRSF" id="PIRSF002161">
    <property type="entry name" value="Ribosomal_L5"/>
    <property type="match status" value="1"/>
</dbReference>
<dbReference type="NCBIfam" id="NF000585">
    <property type="entry name" value="PRK00010.1"/>
    <property type="match status" value="1"/>
</dbReference>
<dbReference type="GO" id="GO:1990904">
    <property type="term" value="C:ribonucleoprotein complex"/>
    <property type="evidence" value="ECO:0007669"/>
    <property type="project" value="UniProtKB-KW"/>
</dbReference>
<dbReference type="KEGG" id="llh:I41_54470"/>
<evidence type="ECO:0000256" key="5">
    <source>
        <dbReference type="HAMAP-Rule" id="MF_01333"/>
    </source>
</evidence>
<evidence type="ECO:0000313" key="10">
    <source>
        <dbReference type="Proteomes" id="UP000317909"/>
    </source>
</evidence>
<dbReference type="EMBL" id="CP036339">
    <property type="protein sequence ID" value="QDT76202.1"/>
    <property type="molecule type" value="Genomic_DNA"/>
</dbReference>
<keyword evidence="10" id="KW-1185">Reference proteome</keyword>
<comment type="function">
    <text evidence="5">This is 1 of the proteins that bind and probably mediate the attachment of the 5S RNA into the large ribosomal subunit, where it forms part of the central protuberance. In the 70S ribosome it contacts protein S13 of the 30S subunit (bridge B1b), connecting the 2 subunits; this bridge is implicated in subunit movement. Contacts the P site tRNA; the 5S rRNA and some of its associated proteins might help stabilize positioning of ribosome-bound tRNAs.</text>
</comment>
<dbReference type="GO" id="GO:0005840">
    <property type="term" value="C:ribosome"/>
    <property type="evidence" value="ECO:0007669"/>
    <property type="project" value="UniProtKB-KW"/>
</dbReference>
<dbReference type="GO" id="GO:0003735">
    <property type="term" value="F:structural constituent of ribosome"/>
    <property type="evidence" value="ECO:0007669"/>
    <property type="project" value="InterPro"/>
</dbReference>
<dbReference type="OrthoDB" id="9806626at2"/>
<dbReference type="PANTHER" id="PTHR11994">
    <property type="entry name" value="60S RIBOSOMAL PROTEIN L11-RELATED"/>
    <property type="match status" value="1"/>
</dbReference>
<comment type="similarity">
    <text evidence="1 5 6">Belongs to the universal ribosomal protein uL5 family.</text>
</comment>
<evidence type="ECO:0000259" key="7">
    <source>
        <dbReference type="Pfam" id="PF00281"/>
    </source>
</evidence>
<evidence type="ECO:0000313" key="9">
    <source>
        <dbReference type="EMBL" id="QDT76202.1"/>
    </source>
</evidence>
<dbReference type="Gene3D" id="3.30.1440.10">
    <property type="match status" value="1"/>
</dbReference>
<feature type="domain" description="Large ribosomal subunit protein uL5 C-terminal" evidence="8">
    <location>
        <begin position="101"/>
        <end position="193"/>
    </location>
</feature>
<dbReference type="InterPro" id="IPR020930">
    <property type="entry name" value="Ribosomal_uL5_bac-type"/>
</dbReference>
<comment type="subunit">
    <text evidence="5">Part of the 50S ribosomal subunit; part of the 5S rRNA/L5/L18/L25 subcomplex. Contacts the 5S rRNA and the P site tRNA. Forms a bridge to the 30S subunit in the 70S ribosome.</text>
</comment>
<organism evidence="9 10">
    <name type="scientific">Lacipirellula limnantheis</name>
    <dbReference type="NCBI Taxonomy" id="2528024"/>
    <lineage>
        <taxon>Bacteria</taxon>
        <taxon>Pseudomonadati</taxon>
        <taxon>Planctomycetota</taxon>
        <taxon>Planctomycetia</taxon>
        <taxon>Pirellulales</taxon>
        <taxon>Lacipirellulaceae</taxon>
        <taxon>Lacipirellula</taxon>
    </lineage>
</organism>
<dbReference type="FunFam" id="3.30.1440.10:FF:000001">
    <property type="entry name" value="50S ribosomal protein L5"/>
    <property type="match status" value="1"/>
</dbReference>
<name>A0A517U6E8_9BACT</name>